<protein>
    <submittedName>
        <fullName evidence="3">Uncharacterized protein</fullName>
    </submittedName>
</protein>
<keyword evidence="1" id="KW-0175">Coiled coil</keyword>
<evidence type="ECO:0000313" key="3">
    <source>
        <dbReference type="EMBL" id="CAH0553411.1"/>
    </source>
</evidence>
<name>A0A9P0AYQ4_BRAAE</name>
<evidence type="ECO:0000313" key="4">
    <source>
        <dbReference type="Proteomes" id="UP001154078"/>
    </source>
</evidence>
<dbReference type="AlphaFoldDB" id="A0A9P0AYQ4"/>
<dbReference type="EMBL" id="OV121134">
    <property type="protein sequence ID" value="CAH0553411.1"/>
    <property type="molecule type" value="Genomic_DNA"/>
</dbReference>
<dbReference type="PANTHER" id="PTHR44927:SF1">
    <property type="entry name" value="FK506-BINDING PROTEIN 15"/>
    <property type="match status" value="1"/>
</dbReference>
<accession>A0A9P0AYQ4</accession>
<feature type="coiled-coil region" evidence="1">
    <location>
        <begin position="318"/>
        <end position="474"/>
    </location>
</feature>
<feature type="region of interest" description="Disordered" evidence="2">
    <location>
        <begin position="165"/>
        <end position="197"/>
    </location>
</feature>
<dbReference type="OrthoDB" id="5842926at2759"/>
<sequence length="551" mass="64185">MFDNSDDYDFTPTQNSTLSSLFGSPMLSPKDANESLTYTAPKKTFVEKSEVKKSPQSSVLYAKIVLLWVLYVQTLAQLTACKHGLAIVEYKEENKYELIIYKEKNNILTRIGLSSNFKLILQEDNFFSFHDTTHKHWMIKFDNVEDKLSFFKEASKYKIPIEDYKPVKPQNTKPPDVIKPPSVSSQSSAETNSNINQNKANILSRITKMGQQILPVEKHQETSTEISDSDFEDSKTEKVTYPRKFIKKEKPHTSHQLVISQKEDIYSQPVQYQPQPVQYDSFSLLLNQNMEMKYALTQLNMKLDGITNNTQNDSQSKVKVLLLKLENVSSELEDYKLKYKKIQLENNNLKESKISEEAIERQNILMEELRNEADNNAMRQLKNELDDFKTQVNTQNLKLKDFEDFYKENKDNKTVKNQNEEQAKKIENLQLKLKDFEDYYHKNESEKAKHKITLQELNKQINDLKEKLGVLEEPQQNLNNSNINDQQLNAIKNLIKQCMNHTYESIAEHFNENEQYSSDQIVSTVAKGIKEGTYQIIQELPNCFKFNDKVV</sequence>
<gene>
    <name evidence="3" type="ORF">MELIAE_LOCUS5409</name>
</gene>
<proteinExistence type="predicted"/>
<dbReference type="Proteomes" id="UP001154078">
    <property type="component" value="Chromosome 3"/>
</dbReference>
<evidence type="ECO:0000256" key="2">
    <source>
        <dbReference type="SAM" id="MobiDB-lite"/>
    </source>
</evidence>
<organism evidence="3 4">
    <name type="scientific">Brassicogethes aeneus</name>
    <name type="common">Rape pollen beetle</name>
    <name type="synonym">Meligethes aeneus</name>
    <dbReference type="NCBI Taxonomy" id="1431903"/>
    <lineage>
        <taxon>Eukaryota</taxon>
        <taxon>Metazoa</taxon>
        <taxon>Ecdysozoa</taxon>
        <taxon>Arthropoda</taxon>
        <taxon>Hexapoda</taxon>
        <taxon>Insecta</taxon>
        <taxon>Pterygota</taxon>
        <taxon>Neoptera</taxon>
        <taxon>Endopterygota</taxon>
        <taxon>Coleoptera</taxon>
        <taxon>Polyphaga</taxon>
        <taxon>Cucujiformia</taxon>
        <taxon>Nitidulidae</taxon>
        <taxon>Meligethinae</taxon>
        <taxon>Brassicogethes</taxon>
    </lineage>
</organism>
<evidence type="ECO:0000256" key="1">
    <source>
        <dbReference type="SAM" id="Coils"/>
    </source>
</evidence>
<dbReference type="PANTHER" id="PTHR44927">
    <property type="entry name" value="FK506-BINDING PROTEIN 15"/>
    <property type="match status" value="1"/>
</dbReference>
<reference evidence="3" key="1">
    <citation type="submission" date="2021-12" db="EMBL/GenBank/DDBJ databases">
        <authorList>
            <person name="King R."/>
        </authorList>
    </citation>
    <scope>NUCLEOTIDE SEQUENCE</scope>
</reference>
<feature type="compositionally biased region" description="Polar residues" evidence="2">
    <location>
        <begin position="182"/>
        <end position="197"/>
    </location>
</feature>
<keyword evidence="4" id="KW-1185">Reference proteome</keyword>